<accession>A0AAX1N334</accession>
<organism evidence="1 2">
    <name type="scientific">Flammeovirga yaeyamensis</name>
    <dbReference type="NCBI Taxonomy" id="367791"/>
    <lineage>
        <taxon>Bacteria</taxon>
        <taxon>Pseudomonadati</taxon>
        <taxon>Bacteroidota</taxon>
        <taxon>Cytophagia</taxon>
        <taxon>Cytophagales</taxon>
        <taxon>Flammeovirgaceae</taxon>
        <taxon>Flammeovirga</taxon>
    </lineage>
</organism>
<evidence type="ECO:0008006" key="3">
    <source>
        <dbReference type="Google" id="ProtNLM"/>
    </source>
</evidence>
<evidence type="ECO:0000313" key="2">
    <source>
        <dbReference type="Proteomes" id="UP000678679"/>
    </source>
</evidence>
<dbReference type="EMBL" id="CP076132">
    <property type="protein sequence ID" value="QWG01944.1"/>
    <property type="molecule type" value="Genomic_DNA"/>
</dbReference>
<sequence>MKNLSIIILTLLSFSFISCDNNDNGENPTNDPSISIDNKQEVLEVYPLQPVQLDVLAKTNSSAPISDIDGTPEGSCMESQDTTLNANEGYLNYNQSAPYTNGEYVINFTAYTDEGKTANVRQQIRVVGEPFIIEIDSTGIPDLAFENAKFTVKGTLKSVLPFNGTSTSVDVPAQTGIQFSTSALESTFDAVVDNTLAGLPQSPRTAFDVKSHSLEKDSNGYYTYNFEVTYTVTRPSVDSELPQNEFTINITYNYFDSTVKCTSDADPMFGTWSKTVIIQDN</sequence>
<protein>
    <recommendedName>
        <fullName evidence="3">Lipoprotein</fullName>
    </recommendedName>
</protein>
<dbReference type="AlphaFoldDB" id="A0AAX1N334"/>
<proteinExistence type="predicted"/>
<name>A0AAX1N334_9BACT</name>
<dbReference type="Proteomes" id="UP000678679">
    <property type="component" value="Chromosome 1"/>
</dbReference>
<dbReference type="RefSeq" id="WP_169666396.1">
    <property type="nucleotide sequence ID" value="NZ_CP076132.1"/>
</dbReference>
<reference evidence="1 2" key="1">
    <citation type="submission" date="2021-05" db="EMBL/GenBank/DDBJ databases">
        <title>Comparative genomic studies on the polysaccharide-degrading batcterial strains of the Flammeovirga genus.</title>
        <authorList>
            <person name="Zewei F."/>
            <person name="Zheng Z."/>
            <person name="Yu L."/>
            <person name="Ruyue G."/>
            <person name="Yanhong M."/>
            <person name="Yuanyuan C."/>
            <person name="Jingyan G."/>
            <person name="Wenjun H."/>
        </authorList>
    </citation>
    <scope>NUCLEOTIDE SEQUENCE [LARGE SCALE GENOMIC DNA]</scope>
    <source>
        <strain evidence="1 2">NBRC:100898</strain>
    </source>
</reference>
<dbReference type="PROSITE" id="PS51257">
    <property type="entry name" value="PROKAR_LIPOPROTEIN"/>
    <property type="match status" value="1"/>
</dbReference>
<dbReference type="KEGG" id="fya:KMW28_20285"/>
<evidence type="ECO:0000313" key="1">
    <source>
        <dbReference type="EMBL" id="QWG01944.1"/>
    </source>
</evidence>
<keyword evidence="2" id="KW-1185">Reference proteome</keyword>
<gene>
    <name evidence="1" type="ORF">KMW28_20285</name>
</gene>